<feature type="domain" description="HTH tetR-type" evidence="5">
    <location>
        <begin position="6"/>
        <end position="66"/>
    </location>
</feature>
<evidence type="ECO:0000256" key="3">
    <source>
        <dbReference type="ARBA" id="ARBA00023163"/>
    </source>
</evidence>
<dbReference type="InterPro" id="IPR023772">
    <property type="entry name" value="DNA-bd_HTH_TetR-type_CS"/>
</dbReference>
<feature type="DNA-binding region" description="H-T-H motif" evidence="4">
    <location>
        <begin position="29"/>
        <end position="48"/>
    </location>
</feature>
<dbReference type="PANTHER" id="PTHR30055:SF238">
    <property type="entry name" value="MYCOFACTOCIN BIOSYNTHESIS TRANSCRIPTIONAL REGULATOR MFTR-RELATED"/>
    <property type="match status" value="1"/>
</dbReference>
<dbReference type="InterPro" id="IPR041347">
    <property type="entry name" value="MftR_C"/>
</dbReference>
<evidence type="ECO:0000313" key="7">
    <source>
        <dbReference type="Proteomes" id="UP001612915"/>
    </source>
</evidence>
<dbReference type="Proteomes" id="UP001612915">
    <property type="component" value="Unassembled WGS sequence"/>
</dbReference>
<evidence type="ECO:0000256" key="4">
    <source>
        <dbReference type="PROSITE-ProRule" id="PRU00335"/>
    </source>
</evidence>
<dbReference type="InterPro" id="IPR050109">
    <property type="entry name" value="HTH-type_TetR-like_transc_reg"/>
</dbReference>
<gene>
    <name evidence="6" type="ORF">ACIB24_08390</name>
</gene>
<keyword evidence="3" id="KW-0804">Transcription</keyword>
<dbReference type="Pfam" id="PF17754">
    <property type="entry name" value="TetR_C_14"/>
    <property type="match status" value="1"/>
</dbReference>
<evidence type="ECO:0000259" key="5">
    <source>
        <dbReference type="PROSITE" id="PS50977"/>
    </source>
</evidence>
<dbReference type="PROSITE" id="PS01081">
    <property type="entry name" value="HTH_TETR_1"/>
    <property type="match status" value="1"/>
</dbReference>
<organism evidence="6 7">
    <name type="scientific">Spongisporangium articulatum</name>
    <dbReference type="NCBI Taxonomy" id="3362603"/>
    <lineage>
        <taxon>Bacteria</taxon>
        <taxon>Bacillati</taxon>
        <taxon>Actinomycetota</taxon>
        <taxon>Actinomycetes</taxon>
        <taxon>Kineosporiales</taxon>
        <taxon>Kineosporiaceae</taxon>
        <taxon>Spongisporangium</taxon>
    </lineage>
</organism>
<evidence type="ECO:0000313" key="6">
    <source>
        <dbReference type="EMBL" id="MFI7587076.1"/>
    </source>
</evidence>
<dbReference type="InterPro" id="IPR001647">
    <property type="entry name" value="HTH_TetR"/>
</dbReference>
<dbReference type="Gene3D" id="1.10.357.10">
    <property type="entry name" value="Tetracycline Repressor, domain 2"/>
    <property type="match status" value="1"/>
</dbReference>
<dbReference type="PANTHER" id="PTHR30055">
    <property type="entry name" value="HTH-TYPE TRANSCRIPTIONAL REGULATOR RUTR"/>
    <property type="match status" value="1"/>
</dbReference>
<dbReference type="RefSeq" id="WP_398278008.1">
    <property type="nucleotide sequence ID" value="NZ_JBITLV010000002.1"/>
</dbReference>
<dbReference type="PRINTS" id="PR00455">
    <property type="entry name" value="HTHTETR"/>
</dbReference>
<evidence type="ECO:0000256" key="1">
    <source>
        <dbReference type="ARBA" id="ARBA00023015"/>
    </source>
</evidence>
<dbReference type="PROSITE" id="PS50977">
    <property type="entry name" value="HTH_TETR_2"/>
    <property type="match status" value="1"/>
</dbReference>
<dbReference type="EMBL" id="JBITLV010000002">
    <property type="protein sequence ID" value="MFI7587076.1"/>
    <property type="molecule type" value="Genomic_DNA"/>
</dbReference>
<comment type="caution">
    <text evidence="6">The sequence shown here is derived from an EMBL/GenBank/DDBJ whole genome shotgun (WGS) entry which is preliminary data.</text>
</comment>
<reference evidence="6 7" key="1">
    <citation type="submission" date="2024-10" db="EMBL/GenBank/DDBJ databases">
        <title>The Natural Products Discovery Center: Release of the First 8490 Sequenced Strains for Exploring Actinobacteria Biosynthetic Diversity.</title>
        <authorList>
            <person name="Kalkreuter E."/>
            <person name="Kautsar S.A."/>
            <person name="Yang D."/>
            <person name="Bader C.D."/>
            <person name="Teijaro C.N."/>
            <person name="Fluegel L."/>
            <person name="Davis C.M."/>
            <person name="Simpson J.R."/>
            <person name="Lauterbach L."/>
            <person name="Steele A.D."/>
            <person name="Gui C."/>
            <person name="Meng S."/>
            <person name="Li G."/>
            <person name="Viehrig K."/>
            <person name="Ye F."/>
            <person name="Su P."/>
            <person name="Kiefer A.F."/>
            <person name="Nichols A."/>
            <person name="Cepeda A.J."/>
            <person name="Yan W."/>
            <person name="Fan B."/>
            <person name="Jiang Y."/>
            <person name="Adhikari A."/>
            <person name="Zheng C.-J."/>
            <person name="Schuster L."/>
            <person name="Cowan T.M."/>
            <person name="Smanski M.J."/>
            <person name="Chevrette M.G."/>
            <person name="De Carvalho L.P.S."/>
            <person name="Shen B."/>
        </authorList>
    </citation>
    <scope>NUCLEOTIDE SEQUENCE [LARGE SCALE GENOMIC DNA]</scope>
    <source>
        <strain evidence="6 7">NPDC049639</strain>
    </source>
</reference>
<name>A0ABW8AN98_9ACTN</name>
<accession>A0ABW8AN98</accession>
<keyword evidence="7" id="KW-1185">Reference proteome</keyword>
<keyword evidence="1" id="KW-0805">Transcription regulation</keyword>
<evidence type="ECO:0000256" key="2">
    <source>
        <dbReference type="ARBA" id="ARBA00023125"/>
    </source>
</evidence>
<protein>
    <submittedName>
        <fullName evidence="6">TetR/AcrR family transcriptional regulator</fullName>
    </submittedName>
</protein>
<dbReference type="Pfam" id="PF00440">
    <property type="entry name" value="TetR_N"/>
    <property type="match status" value="1"/>
</dbReference>
<sequence length="186" mass="20370">MSRWEPDAAGRLQRAAMELFAEHGYDRTTTAQIAERAGVTERTFFRHFTDKREVLFDGSGTFEATVLDGVRAAGGDLGPVDVVGAAFVHLAETMFAERHAHAVARNAIISTHPDLQERELIKMSRLGTLVTEALHERRVPEPAASLAAQSGVAVFRVSFARWVGQDGTSLADLLRQSLAELKSLTR</sequence>
<keyword evidence="2 4" id="KW-0238">DNA-binding</keyword>
<proteinExistence type="predicted"/>
<dbReference type="InterPro" id="IPR009057">
    <property type="entry name" value="Homeodomain-like_sf"/>
</dbReference>
<dbReference type="SUPFAM" id="SSF46689">
    <property type="entry name" value="Homeodomain-like"/>
    <property type="match status" value="1"/>
</dbReference>